<keyword evidence="1" id="KW-0175">Coiled coil</keyword>
<dbReference type="AlphaFoldDB" id="A0A2S8FP18"/>
<dbReference type="Proteomes" id="UP000239388">
    <property type="component" value="Unassembled WGS sequence"/>
</dbReference>
<feature type="coiled-coil region" evidence="1">
    <location>
        <begin position="50"/>
        <end position="107"/>
    </location>
</feature>
<evidence type="ECO:0000313" key="4">
    <source>
        <dbReference type="Proteomes" id="UP000239388"/>
    </source>
</evidence>
<dbReference type="EMBL" id="PUIB01000017">
    <property type="protein sequence ID" value="PQO33946.1"/>
    <property type="molecule type" value="Genomic_DNA"/>
</dbReference>
<keyword evidence="2" id="KW-0812">Transmembrane</keyword>
<evidence type="ECO:0000313" key="3">
    <source>
        <dbReference type="EMBL" id="PQO33946.1"/>
    </source>
</evidence>
<evidence type="ECO:0000256" key="2">
    <source>
        <dbReference type="SAM" id="Phobius"/>
    </source>
</evidence>
<evidence type="ECO:0000256" key="1">
    <source>
        <dbReference type="SAM" id="Coils"/>
    </source>
</evidence>
<comment type="caution">
    <text evidence="3">The sequence shown here is derived from an EMBL/GenBank/DDBJ whole genome shotgun (WGS) entry which is preliminary data.</text>
</comment>
<dbReference type="RefSeq" id="WP_105355817.1">
    <property type="nucleotide sequence ID" value="NZ_PUIB01000017.1"/>
</dbReference>
<keyword evidence="2" id="KW-0472">Membrane</keyword>
<reference evidence="3 4" key="1">
    <citation type="submission" date="2018-02" db="EMBL/GenBank/DDBJ databases">
        <title>Comparative genomes isolates from brazilian mangrove.</title>
        <authorList>
            <person name="Araujo J.E."/>
            <person name="Taketani R.G."/>
            <person name="Silva M.C.P."/>
            <person name="Loureco M.V."/>
            <person name="Andreote F.D."/>
        </authorList>
    </citation>
    <scope>NUCLEOTIDE SEQUENCE [LARGE SCALE GENOMIC DNA]</scope>
    <source>
        <strain evidence="3 4">NAP PRIS-MGV</strain>
    </source>
</reference>
<dbReference type="OrthoDB" id="257846at2"/>
<accession>A0A2S8FP18</accession>
<feature type="transmembrane region" description="Helical" evidence="2">
    <location>
        <begin position="22"/>
        <end position="42"/>
    </location>
</feature>
<organism evidence="3 4">
    <name type="scientific">Blastopirellula marina</name>
    <dbReference type="NCBI Taxonomy" id="124"/>
    <lineage>
        <taxon>Bacteria</taxon>
        <taxon>Pseudomonadati</taxon>
        <taxon>Planctomycetota</taxon>
        <taxon>Planctomycetia</taxon>
        <taxon>Pirellulales</taxon>
        <taxon>Pirellulaceae</taxon>
        <taxon>Blastopirellula</taxon>
    </lineage>
</organism>
<keyword evidence="2" id="KW-1133">Transmembrane helix</keyword>
<proteinExistence type="predicted"/>
<protein>
    <submittedName>
        <fullName evidence="3">Uncharacterized protein</fullName>
    </submittedName>
</protein>
<sequence length="342" mass="38243">MTDGYRRNSHGYDGEEQGYEPYSWGSFAFGIMLGVILVYIFAVRPSEEHLHELNIRVSRLDRTVERLTKATETVDGTVDLLSQLARQKELTEQVQVVAEMNEKLRAEFSRLSSMNLEIHEAEVALDRVASLHGRVADQYPMALKAEQAFNQLANLQSQVLLSQNDSRRANASLTDLLNLQQRIVQQADHARLADLVLKNVFAMQDDLVTGQDRTEKARRVANNMIQIEADLICQTEDSQFAVQSLDQLLTMQRKLNRAGRTTEDGQSIVGELVAQGGSLKRNSSPSSPVNPWRVLQTLATQVTPKRVLPMNSSELQRLANHLTQGAPQYVADLVAPVAAKVR</sequence>
<gene>
    <name evidence="3" type="ORF">C5Y98_17155</name>
</gene>
<name>A0A2S8FP18_9BACT</name>